<reference evidence="2" key="1">
    <citation type="journal article" date="2022" name="Mol. Ecol. Resour.">
        <title>The genomes of chicory, endive, great burdock and yacon provide insights into Asteraceae palaeo-polyploidization history and plant inulin production.</title>
        <authorList>
            <person name="Fan W."/>
            <person name="Wang S."/>
            <person name="Wang H."/>
            <person name="Wang A."/>
            <person name="Jiang F."/>
            <person name="Liu H."/>
            <person name="Zhao H."/>
            <person name="Xu D."/>
            <person name="Zhang Y."/>
        </authorList>
    </citation>
    <scope>NUCLEOTIDE SEQUENCE [LARGE SCALE GENOMIC DNA]</scope>
    <source>
        <strain evidence="2">cv. Niubang</strain>
    </source>
</reference>
<proteinExistence type="predicted"/>
<evidence type="ECO:0000313" key="2">
    <source>
        <dbReference type="Proteomes" id="UP001055879"/>
    </source>
</evidence>
<keyword evidence="2" id="KW-1185">Reference proteome</keyword>
<accession>A0ACB8XQW3</accession>
<gene>
    <name evidence="1" type="ORF">L6452_38722</name>
</gene>
<name>A0ACB8XQW3_ARCLA</name>
<comment type="caution">
    <text evidence="1">The sequence shown here is derived from an EMBL/GenBank/DDBJ whole genome shotgun (WGS) entry which is preliminary data.</text>
</comment>
<evidence type="ECO:0000313" key="1">
    <source>
        <dbReference type="EMBL" id="KAI3672626.1"/>
    </source>
</evidence>
<reference evidence="1 2" key="2">
    <citation type="journal article" date="2022" name="Mol. Ecol. Resour.">
        <title>The genomes of chicory, endive, great burdock and yacon provide insights into Asteraceae paleo-polyploidization history and plant inulin production.</title>
        <authorList>
            <person name="Fan W."/>
            <person name="Wang S."/>
            <person name="Wang H."/>
            <person name="Wang A."/>
            <person name="Jiang F."/>
            <person name="Liu H."/>
            <person name="Zhao H."/>
            <person name="Xu D."/>
            <person name="Zhang Y."/>
        </authorList>
    </citation>
    <scope>NUCLEOTIDE SEQUENCE [LARGE SCALE GENOMIC DNA]</scope>
    <source>
        <strain evidence="2">cv. Niubang</strain>
    </source>
</reference>
<organism evidence="1 2">
    <name type="scientific">Arctium lappa</name>
    <name type="common">Greater burdock</name>
    <name type="synonym">Lappa major</name>
    <dbReference type="NCBI Taxonomy" id="4217"/>
    <lineage>
        <taxon>Eukaryota</taxon>
        <taxon>Viridiplantae</taxon>
        <taxon>Streptophyta</taxon>
        <taxon>Embryophyta</taxon>
        <taxon>Tracheophyta</taxon>
        <taxon>Spermatophyta</taxon>
        <taxon>Magnoliopsida</taxon>
        <taxon>eudicotyledons</taxon>
        <taxon>Gunneridae</taxon>
        <taxon>Pentapetalae</taxon>
        <taxon>asterids</taxon>
        <taxon>campanulids</taxon>
        <taxon>Asterales</taxon>
        <taxon>Asteraceae</taxon>
        <taxon>Carduoideae</taxon>
        <taxon>Cardueae</taxon>
        <taxon>Arctiinae</taxon>
        <taxon>Arctium</taxon>
    </lineage>
</organism>
<sequence>MVQRATFSSLYIYSCSSSTWCNFMLSKHSYILERESGKNKSRERNLQVMEYHHDHGFLEEEILLDSNNNMIPLGMNIDMDQFDQNTLSITSQTSSSFEDFSSSLPFIFDQQTLNCSSFGQQHFDNPFVDHDKLLYCPYDHTTSTTTTTTTTGNIKLESSPLFDQDDYSVLSSLLDDVQNCHFVHDVGNRVMPDPKVGMDREVEPERRSVSGFNMGKSGKSCKVEGQPSKNLMAERRRRKRLNDRLSMLRSVVPKISKMDRTSILGDTIDYMKELIEKINQMQEEMDISSNQLNLMNGKPKEIFIRNSPKFDVERRKTDTHVQVCCTSKPELLISTMTTLEALGLEIHQCVISCFNDFMMHASCSEEMEQRLILNSEDIKQALFRNAGYGGKCL</sequence>
<dbReference type="EMBL" id="CM042061">
    <property type="protein sequence ID" value="KAI3672626.1"/>
    <property type="molecule type" value="Genomic_DNA"/>
</dbReference>
<dbReference type="Proteomes" id="UP001055879">
    <property type="component" value="Linkage Group LG15"/>
</dbReference>
<protein>
    <submittedName>
        <fullName evidence="1">Uncharacterized protein</fullName>
    </submittedName>
</protein>